<comment type="subcellular location">
    <subcellularLocation>
        <location evidence="1">Cell membrane</location>
        <topology evidence="1">Multi-pass membrane protein</topology>
    </subcellularLocation>
</comment>
<keyword evidence="3" id="KW-1003">Cell membrane</keyword>
<dbReference type="Pfam" id="PF01810">
    <property type="entry name" value="LysE"/>
    <property type="match status" value="1"/>
</dbReference>
<dbReference type="GO" id="GO:0042970">
    <property type="term" value="F:homoserine transmembrane transporter activity"/>
    <property type="evidence" value="ECO:0007669"/>
    <property type="project" value="TreeGrafter"/>
</dbReference>
<evidence type="ECO:0000313" key="9">
    <source>
        <dbReference type="Proteomes" id="UP000255099"/>
    </source>
</evidence>
<evidence type="ECO:0000256" key="3">
    <source>
        <dbReference type="ARBA" id="ARBA00022475"/>
    </source>
</evidence>
<comment type="similarity">
    <text evidence="2">Belongs to the Rht family.</text>
</comment>
<evidence type="ECO:0000256" key="1">
    <source>
        <dbReference type="ARBA" id="ARBA00004651"/>
    </source>
</evidence>
<accession>A0A377W9M5</accession>
<evidence type="ECO:0000256" key="5">
    <source>
        <dbReference type="ARBA" id="ARBA00022989"/>
    </source>
</evidence>
<keyword evidence="6 7" id="KW-0472">Membrane</keyword>
<evidence type="ECO:0000256" key="6">
    <source>
        <dbReference type="ARBA" id="ARBA00023136"/>
    </source>
</evidence>
<evidence type="ECO:0000256" key="7">
    <source>
        <dbReference type="SAM" id="Phobius"/>
    </source>
</evidence>
<gene>
    <name evidence="8" type="primary">rhtB</name>
    <name evidence="8" type="ORF">NCTC9637_06350</name>
</gene>
<dbReference type="PANTHER" id="PTHR30086:SF14">
    <property type="entry name" value="HOMOSERINE_HOMOSERINE LACTONE EFFLUX PROTEIN"/>
    <property type="match status" value="1"/>
</dbReference>
<name>A0A377W9M5_KLEPN</name>
<protein>
    <submittedName>
        <fullName evidence="8">Homoserine/homoserine lactone efflux protein</fullName>
    </submittedName>
</protein>
<dbReference type="NCBIfam" id="NF007812">
    <property type="entry name" value="PRK10520.1"/>
    <property type="match status" value="1"/>
</dbReference>
<dbReference type="AlphaFoldDB" id="A0A377W9M5"/>
<evidence type="ECO:0000256" key="4">
    <source>
        <dbReference type="ARBA" id="ARBA00022692"/>
    </source>
</evidence>
<feature type="transmembrane region" description="Helical" evidence="7">
    <location>
        <begin position="39"/>
        <end position="65"/>
    </location>
</feature>
<evidence type="ECO:0000256" key="2">
    <source>
        <dbReference type="ARBA" id="ARBA00007928"/>
    </source>
</evidence>
<keyword evidence="5 7" id="KW-1133">Transmembrane helix</keyword>
<dbReference type="InterPro" id="IPR001123">
    <property type="entry name" value="LeuE-type"/>
</dbReference>
<dbReference type="GO" id="GO:0005886">
    <property type="term" value="C:plasma membrane"/>
    <property type="evidence" value="ECO:0007669"/>
    <property type="project" value="UniProtKB-SubCell"/>
</dbReference>
<dbReference type="Proteomes" id="UP000255099">
    <property type="component" value="Unassembled WGS sequence"/>
</dbReference>
<keyword evidence="4 7" id="KW-0812">Transmembrane</keyword>
<sequence>MTIEWWFAYLLTSIILSLSPGSGAINTMTTSINHGYRGAAASIAGLQTGLAIHIVLVGVGLGTLFSRSVLAFEVLKWAGAAYLIWLGIQQWRAAGAIDLNTLAKAQTRGKLFQRAVFVNLTNPKSIVFLAALFPQFILPHQPQVMQYLVLGVTTIVVRYHCDDWLCDPGAAHFRMDQRAKADEGVEQSLWFTVYAGRGAARLRPPCLNHGISLAKRGSPGEQRFLSARAGAQSG</sequence>
<organism evidence="8 9">
    <name type="scientific">Klebsiella pneumoniae</name>
    <dbReference type="NCBI Taxonomy" id="573"/>
    <lineage>
        <taxon>Bacteria</taxon>
        <taxon>Pseudomonadati</taxon>
        <taxon>Pseudomonadota</taxon>
        <taxon>Gammaproteobacteria</taxon>
        <taxon>Enterobacterales</taxon>
        <taxon>Enterobacteriaceae</taxon>
        <taxon>Klebsiella/Raoultella group</taxon>
        <taxon>Klebsiella</taxon>
        <taxon>Klebsiella pneumoniae complex</taxon>
    </lineage>
</organism>
<dbReference type="EMBL" id="UGLB01000003">
    <property type="protein sequence ID" value="STT51313.1"/>
    <property type="molecule type" value="Genomic_DNA"/>
</dbReference>
<reference evidence="8 9" key="1">
    <citation type="submission" date="2018-06" db="EMBL/GenBank/DDBJ databases">
        <authorList>
            <consortium name="Pathogen Informatics"/>
            <person name="Doyle S."/>
        </authorList>
    </citation>
    <scope>NUCLEOTIDE SEQUENCE [LARGE SCALE GENOMIC DNA]</scope>
    <source>
        <strain evidence="8 9">NCTC9637</strain>
    </source>
</reference>
<proteinExistence type="inferred from homology"/>
<dbReference type="PANTHER" id="PTHR30086">
    <property type="entry name" value="ARGININE EXPORTER PROTEIN ARGO"/>
    <property type="match status" value="1"/>
</dbReference>
<evidence type="ECO:0000313" key="8">
    <source>
        <dbReference type="EMBL" id="STT51313.1"/>
    </source>
</evidence>